<dbReference type="InterPro" id="IPR030930">
    <property type="entry name" value="AIDA"/>
</dbReference>
<evidence type="ECO:0000313" key="2">
    <source>
        <dbReference type="Proteomes" id="UP000188967"/>
    </source>
</evidence>
<dbReference type="Pfam" id="PF16168">
    <property type="entry name" value="AIDA"/>
    <property type="match status" value="1"/>
</dbReference>
<protein>
    <recommendedName>
        <fullName evidence="3">Autotransporter outer membrane beta-barrel domain-containing protein</fullName>
    </recommendedName>
</protein>
<dbReference type="AlphaFoldDB" id="A0A1V2FWB8"/>
<proteinExistence type="predicted"/>
<name>A0A1V2FWB8_ECOLX</name>
<comment type="caution">
    <text evidence="1">The sequence shown here is derived from an EMBL/GenBank/DDBJ whole genome shotgun (WGS) entry which is preliminary data.</text>
</comment>
<sequence>TVESDTTSAKTQVNVGGREIVKTKATATGTTLTGGEQIVEGVANETTINDGGIQTVSANGETIKTTINEGGTLTVNDNGKATDIVQNSGAALQTSTANGI</sequence>
<dbReference type="NCBIfam" id="TIGR04415">
    <property type="entry name" value="O_hepto_targRPT"/>
    <property type="match status" value="1"/>
</dbReference>
<feature type="non-terminal residue" evidence="1">
    <location>
        <position position="1"/>
    </location>
</feature>
<evidence type="ECO:0000313" key="1">
    <source>
        <dbReference type="EMBL" id="ONG26193.1"/>
    </source>
</evidence>
<dbReference type="Proteomes" id="UP000188967">
    <property type="component" value="Unassembled WGS sequence"/>
</dbReference>
<gene>
    <name evidence="1" type="ORF">BXT93_26980</name>
</gene>
<dbReference type="InterPro" id="IPR012332">
    <property type="entry name" value="Autotransporter_pectin_lyase_C"/>
</dbReference>
<dbReference type="Gene3D" id="2.160.20.20">
    <property type="match status" value="1"/>
</dbReference>
<evidence type="ECO:0008006" key="3">
    <source>
        <dbReference type="Google" id="ProtNLM"/>
    </source>
</evidence>
<organism evidence="1 2">
    <name type="scientific">Escherichia coli</name>
    <dbReference type="NCBI Taxonomy" id="562"/>
    <lineage>
        <taxon>Bacteria</taxon>
        <taxon>Pseudomonadati</taxon>
        <taxon>Pseudomonadota</taxon>
        <taxon>Gammaproteobacteria</taxon>
        <taxon>Enterobacterales</taxon>
        <taxon>Enterobacteriaceae</taxon>
        <taxon>Escherichia</taxon>
    </lineage>
</organism>
<feature type="non-terminal residue" evidence="1">
    <location>
        <position position="100"/>
    </location>
</feature>
<dbReference type="EMBL" id="MTPS01000614">
    <property type="protein sequence ID" value="ONG26193.1"/>
    <property type="molecule type" value="Genomic_DNA"/>
</dbReference>
<accession>A0A1V2FWB8</accession>
<reference evidence="1 2" key="1">
    <citation type="submission" date="2017-01" db="EMBL/GenBank/DDBJ databases">
        <title>Draft genome sequence of an E. coli strain isolated from human, in Amazon, Brazil.</title>
        <authorList>
            <person name="Moura Q."/>
            <person name="Fernandes M.R."/>
            <person name="Cerdeira L."/>
            <person name="Vianello M."/>
            <person name="Souza T.A."/>
            <person name="Ienne S."/>
            <person name="Lincopan N."/>
        </authorList>
    </citation>
    <scope>NUCLEOTIDE SEQUENCE [LARGE SCALE GENOMIC DNA]</scope>
    <source>
        <strain evidence="1 2">ICBEcBL-II-13</strain>
    </source>
</reference>